<gene>
    <name evidence="8" type="ORF">GCM10009838_10910</name>
</gene>
<keyword evidence="5" id="KW-0442">Lipid degradation</keyword>
<dbReference type="EC" id="3.1.4.4" evidence="3"/>
<feature type="domain" description="PLD phosphodiesterase" evidence="7">
    <location>
        <begin position="155"/>
        <end position="182"/>
    </location>
</feature>
<dbReference type="PANTHER" id="PTHR43856:SF1">
    <property type="entry name" value="MITOCHONDRIAL CARDIOLIPIN HYDROLASE"/>
    <property type="match status" value="1"/>
</dbReference>
<dbReference type="PANTHER" id="PTHR43856">
    <property type="entry name" value="CARDIOLIPIN HYDROLASE"/>
    <property type="match status" value="1"/>
</dbReference>
<protein>
    <recommendedName>
        <fullName evidence="3">phospholipase D</fullName>
        <ecNumber evidence="3">3.1.4.4</ecNumber>
    </recommendedName>
</protein>
<proteinExistence type="inferred from homology"/>
<comment type="catalytic activity">
    <reaction evidence="1">
        <text>a 1,2-diacyl-sn-glycero-3-phosphocholine + H2O = a 1,2-diacyl-sn-glycero-3-phosphate + choline + H(+)</text>
        <dbReference type="Rhea" id="RHEA:14445"/>
        <dbReference type="ChEBI" id="CHEBI:15354"/>
        <dbReference type="ChEBI" id="CHEBI:15377"/>
        <dbReference type="ChEBI" id="CHEBI:15378"/>
        <dbReference type="ChEBI" id="CHEBI:57643"/>
        <dbReference type="ChEBI" id="CHEBI:58608"/>
        <dbReference type="EC" id="3.1.4.4"/>
    </reaction>
</comment>
<organism evidence="8 9">
    <name type="scientific">Catenulispora subtropica</name>
    <dbReference type="NCBI Taxonomy" id="450798"/>
    <lineage>
        <taxon>Bacteria</taxon>
        <taxon>Bacillati</taxon>
        <taxon>Actinomycetota</taxon>
        <taxon>Actinomycetes</taxon>
        <taxon>Catenulisporales</taxon>
        <taxon>Catenulisporaceae</taxon>
        <taxon>Catenulispora</taxon>
    </lineage>
</organism>
<dbReference type="InterPro" id="IPR051406">
    <property type="entry name" value="PLD_domain"/>
</dbReference>
<dbReference type="EMBL" id="BAAAQM010000004">
    <property type="protein sequence ID" value="GAA1956779.1"/>
    <property type="molecule type" value="Genomic_DNA"/>
</dbReference>
<evidence type="ECO:0000313" key="9">
    <source>
        <dbReference type="Proteomes" id="UP001499854"/>
    </source>
</evidence>
<evidence type="ECO:0000256" key="2">
    <source>
        <dbReference type="ARBA" id="ARBA00008664"/>
    </source>
</evidence>
<dbReference type="Proteomes" id="UP001499854">
    <property type="component" value="Unassembled WGS sequence"/>
</dbReference>
<dbReference type="SUPFAM" id="SSF56024">
    <property type="entry name" value="Phospholipase D/nuclease"/>
    <property type="match status" value="2"/>
</dbReference>
<evidence type="ECO:0000259" key="7">
    <source>
        <dbReference type="PROSITE" id="PS50035"/>
    </source>
</evidence>
<dbReference type="Gene3D" id="3.30.870.10">
    <property type="entry name" value="Endonuclease Chain A"/>
    <property type="match status" value="2"/>
</dbReference>
<name>A0ABP5C552_9ACTN</name>
<sequence>MTSITPDEIDLGARRVPGWYWFESGVQRRPFEPTPGTGSVRHCFSYERSPSSIKEEALRLIAGAERKIFLASFRFVDDDLRAALSKAADRLRGGVYVITSIASRDLRQTVDFKAVYEEDEEEDWLSFDSVGADPNAEENKKHYAELIRSGVWVRGHPEFHAKFLVVDDRAALVSSANLEAAALADAVDRPGRRRGFDAVTGESGVVTTRAEDARLLGRFFARLWHAECIWDAPPGVGYQLRQRTASPSPCEVPVPDVGRVGPIWTGSGEQLILQTLHDIIGLAEKELVLATFSVKELDSHPDMLYEPVRAAVARGVRIRLLVRSRNFLATRSALGLMAGWGVAVHGDDKTHAKCAIADGRAGALFSANFDAEHGIYRGVEMGMRLDGETALAEALRFFEHCLDHAPQRLHGDPTAREAADSLYAPQLQRWDPDAVFEVTADDRTWASLTRTRSPALLARVSDDDWQLHIGDGTWQLLSRGGVWRLQTRTAPRQPDRVQADLLESWLDNRRTSLERNKADEELRGVLATRLIRQGG</sequence>
<comment type="caution">
    <text evidence="8">The sequence shown here is derived from an EMBL/GenBank/DDBJ whole genome shotgun (WGS) entry which is preliminary data.</text>
</comment>
<keyword evidence="4" id="KW-0378">Hydrolase</keyword>
<evidence type="ECO:0000313" key="8">
    <source>
        <dbReference type="EMBL" id="GAA1956779.1"/>
    </source>
</evidence>
<dbReference type="InterPro" id="IPR025202">
    <property type="entry name" value="PLD-like_dom"/>
</dbReference>
<keyword evidence="6" id="KW-0443">Lipid metabolism</keyword>
<dbReference type="Pfam" id="PF13091">
    <property type="entry name" value="PLDc_2"/>
    <property type="match status" value="2"/>
</dbReference>
<evidence type="ECO:0000256" key="3">
    <source>
        <dbReference type="ARBA" id="ARBA00012027"/>
    </source>
</evidence>
<dbReference type="PROSITE" id="PS50035">
    <property type="entry name" value="PLD"/>
    <property type="match status" value="1"/>
</dbReference>
<dbReference type="RefSeq" id="WP_344655810.1">
    <property type="nucleotide sequence ID" value="NZ_BAAAQM010000004.1"/>
</dbReference>
<accession>A0ABP5C552</accession>
<evidence type="ECO:0000256" key="4">
    <source>
        <dbReference type="ARBA" id="ARBA00022801"/>
    </source>
</evidence>
<evidence type="ECO:0000256" key="6">
    <source>
        <dbReference type="ARBA" id="ARBA00023098"/>
    </source>
</evidence>
<evidence type="ECO:0000256" key="5">
    <source>
        <dbReference type="ARBA" id="ARBA00022963"/>
    </source>
</evidence>
<comment type="similarity">
    <text evidence="2">Belongs to the phospholipase D family.</text>
</comment>
<evidence type="ECO:0000256" key="1">
    <source>
        <dbReference type="ARBA" id="ARBA00000798"/>
    </source>
</evidence>
<dbReference type="SMART" id="SM00155">
    <property type="entry name" value="PLDc"/>
    <property type="match status" value="2"/>
</dbReference>
<keyword evidence="9" id="KW-1185">Reference proteome</keyword>
<reference evidence="9" key="1">
    <citation type="journal article" date="2019" name="Int. J. Syst. Evol. Microbiol.">
        <title>The Global Catalogue of Microorganisms (GCM) 10K type strain sequencing project: providing services to taxonomists for standard genome sequencing and annotation.</title>
        <authorList>
            <consortium name="The Broad Institute Genomics Platform"/>
            <consortium name="The Broad Institute Genome Sequencing Center for Infectious Disease"/>
            <person name="Wu L."/>
            <person name="Ma J."/>
        </authorList>
    </citation>
    <scope>NUCLEOTIDE SEQUENCE [LARGE SCALE GENOMIC DNA]</scope>
    <source>
        <strain evidence="9">JCM 16013</strain>
    </source>
</reference>
<dbReference type="InterPro" id="IPR001736">
    <property type="entry name" value="PLipase_D/transphosphatidylase"/>
</dbReference>